<dbReference type="RefSeq" id="WP_154543495.1">
    <property type="nucleotide sequence ID" value="NZ_VULO01000003.1"/>
</dbReference>
<evidence type="ECO:0000313" key="2">
    <source>
        <dbReference type="EMBL" id="MSS83754.1"/>
    </source>
</evidence>
<dbReference type="Proteomes" id="UP000470875">
    <property type="component" value="Unassembled WGS sequence"/>
</dbReference>
<dbReference type="CDD" id="cd05826">
    <property type="entry name" value="Sortase_B"/>
    <property type="match status" value="1"/>
</dbReference>
<feature type="region of interest" description="Disordered" evidence="1">
    <location>
        <begin position="84"/>
        <end position="137"/>
    </location>
</feature>
<dbReference type="SUPFAM" id="SSF63817">
    <property type="entry name" value="Sortase"/>
    <property type="match status" value="1"/>
</dbReference>
<evidence type="ECO:0000256" key="1">
    <source>
        <dbReference type="SAM" id="MobiDB-lite"/>
    </source>
</evidence>
<accession>A0A6N7VPT0</accession>
<feature type="compositionally biased region" description="Pro residues" evidence="1">
    <location>
        <begin position="103"/>
        <end position="117"/>
    </location>
</feature>
<dbReference type="AlphaFoldDB" id="A0A6N7VPT0"/>
<keyword evidence="3" id="KW-1185">Reference proteome</keyword>
<protein>
    <submittedName>
        <fullName evidence="2">Class B sortase</fullName>
    </submittedName>
</protein>
<name>A0A6N7VPT0_9ACTO</name>
<sequence length="137" mass="15840">MLGSLFTDYNHPEDFTDQLNIIYGHHSANNAMFASLTEYKNPDYYQAHPTMYLATPTTNYTVNITHGAVIPAGQWREKAFMYTQKPPPPPRLHATPHHHHHPQPTPRPTRWPLPTPPHLHIRIQQRPLPTPHNTHTN</sequence>
<gene>
    <name evidence="2" type="ORF">FYJ24_03065</name>
</gene>
<evidence type="ECO:0000313" key="3">
    <source>
        <dbReference type="Proteomes" id="UP000470875"/>
    </source>
</evidence>
<organism evidence="2 3">
    <name type="scientific">Scrofimicrobium canadense</name>
    <dbReference type="NCBI Taxonomy" id="2652290"/>
    <lineage>
        <taxon>Bacteria</taxon>
        <taxon>Bacillati</taxon>
        <taxon>Actinomycetota</taxon>
        <taxon>Actinomycetes</taxon>
        <taxon>Actinomycetales</taxon>
        <taxon>Actinomycetaceae</taxon>
        <taxon>Scrofimicrobium</taxon>
    </lineage>
</organism>
<dbReference type="InterPro" id="IPR023365">
    <property type="entry name" value="Sortase_dom-sf"/>
</dbReference>
<dbReference type="InterPro" id="IPR009835">
    <property type="entry name" value="SrtB"/>
</dbReference>
<comment type="caution">
    <text evidence="2">The sequence shown here is derived from an EMBL/GenBank/DDBJ whole genome shotgun (WGS) entry which is preliminary data.</text>
</comment>
<dbReference type="Gene3D" id="2.40.260.10">
    <property type="entry name" value="Sortase"/>
    <property type="match status" value="1"/>
</dbReference>
<proteinExistence type="predicted"/>
<dbReference type="EMBL" id="VULO01000003">
    <property type="protein sequence ID" value="MSS83754.1"/>
    <property type="molecule type" value="Genomic_DNA"/>
</dbReference>
<reference evidence="2 3" key="1">
    <citation type="submission" date="2019-08" db="EMBL/GenBank/DDBJ databases">
        <title>In-depth cultivation of the pig gut microbiome towards novel bacterial diversity and tailored functional studies.</title>
        <authorList>
            <person name="Wylensek D."/>
            <person name="Hitch T.C.A."/>
            <person name="Clavel T."/>
        </authorList>
    </citation>
    <scope>NUCLEOTIDE SEQUENCE [LARGE SCALE GENOMIC DNA]</scope>
    <source>
        <strain evidence="2 3">WB03_NA08</strain>
    </source>
</reference>